<accession>A0A238VG82</accession>
<organism evidence="1 2">
    <name type="scientific">Puniceibacterium sediminis</name>
    <dbReference type="NCBI Taxonomy" id="1608407"/>
    <lineage>
        <taxon>Bacteria</taxon>
        <taxon>Pseudomonadati</taxon>
        <taxon>Pseudomonadota</taxon>
        <taxon>Alphaproteobacteria</taxon>
        <taxon>Rhodobacterales</taxon>
        <taxon>Paracoccaceae</taxon>
        <taxon>Puniceibacterium</taxon>
    </lineage>
</organism>
<dbReference type="Proteomes" id="UP000198417">
    <property type="component" value="Unassembled WGS sequence"/>
</dbReference>
<proteinExistence type="predicted"/>
<gene>
    <name evidence="1" type="ORF">SAMN06265370_102127</name>
</gene>
<evidence type="ECO:0000313" key="1">
    <source>
        <dbReference type="EMBL" id="SNR33400.1"/>
    </source>
</evidence>
<evidence type="ECO:0000313" key="2">
    <source>
        <dbReference type="Proteomes" id="UP000198417"/>
    </source>
</evidence>
<reference evidence="1 2" key="1">
    <citation type="submission" date="2017-06" db="EMBL/GenBank/DDBJ databases">
        <authorList>
            <person name="Kim H.J."/>
            <person name="Triplett B.A."/>
        </authorList>
    </citation>
    <scope>NUCLEOTIDE SEQUENCE [LARGE SCALE GENOMIC DNA]</scope>
    <source>
        <strain evidence="1 2">DSM 29052</strain>
    </source>
</reference>
<keyword evidence="2" id="KW-1185">Reference proteome</keyword>
<protein>
    <submittedName>
        <fullName evidence="1">Uncharacterized protein</fullName>
    </submittedName>
</protein>
<name>A0A238VG82_9RHOB</name>
<dbReference type="AlphaFoldDB" id="A0A238VG82"/>
<dbReference type="EMBL" id="FZNN01000002">
    <property type="protein sequence ID" value="SNR33400.1"/>
    <property type="molecule type" value="Genomic_DNA"/>
</dbReference>
<dbReference type="OrthoDB" id="826539at2"/>
<sequence length="86" mass="9722">MAAPAEVTWVKTDPTGAEILKIGGTRRGFFSKSNWELSVKEAIALVEQDEWRFFVHVDERKGWLEVLEQPDGTKKFSADGPIQTLM</sequence>